<dbReference type="AlphaFoldDB" id="A0AAD9UGT7"/>
<reference evidence="1" key="1">
    <citation type="journal article" date="2023" name="Mol. Biol. Evol.">
        <title>Third-Generation Sequencing Reveals the Adaptive Role of the Epigenome in Three Deep-Sea Polychaetes.</title>
        <authorList>
            <person name="Perez M."/>
            <person name="Aroh O."/>
            <person name="Sun Y."/>
            <person name="Lan Y."/>
            <person name="Juniper S.K."/>
            <person name="Young C.R."/>
            <person name="Angers B."/>
            <person name="Qian P.Y."/>
        </authorList>
    </citation>
    <scope>NUCLEOTIDE SEQUENCE</scope>
    <source>
        <strain evidence="1">R07B-5</strain>
    </source>
</reference>
<gene>
    <name evidence="1" type="ORF">NP493_126g04018</name>
</gene>
<proteinExistence type="predicted"/>
<protein>
    <submittedName>
        <fullName evidence="1">Uncharacterized protein</fullName>
    </submittedName>
</protein>
<name>A0AAD9UGT7_RIDPI</name>
<comment type="caution">
    <text evidence="1">The sequence shown here is derived from an EMBL/GenBank/DDBJ whole genome shotgun (WGS) entry which is preliminary data.</text>
</comment>
<sequence length="104" mass="11967">MVAMKKRDMKDNKSPWSGWDSSQITFGKIWGTNQHPACNSVQFVIKGGNSSVGLKEANIIPLFKKGSRNMSENYRPVTLTSVICKLFERLKITWWIFFFLNMGF</sequence>
<evidence type="ECO:0000313" key="1">
    <source>
        <dbReference type="EMBL" id="KAK2188646.1"/>
    </source>
</evidence>
<organism evidence="1 2">
    <name type="scientific">Ridgeia piscesae</name>
    <name type="common">Tubeworm</name>
    <dbReference type="NCBI Taxonomy" id="27915"/>
    <lineage>
        <taxon>Eukaryota</taxon>
        <taxon>Metazoa</taxon>
        <taxon>Spiralia</taxon>
        <taxon>Lophotrochozoa</taxon>
        <taxon>Annelida</taxon>
        <taxon>Polychaeta</taxon>
        <taxon>Sedentaria</taxon>
        <taxon>Canalipalpata</taxon>
        <taxon>Sabellida</taxon>
        <taxon>Siboglinidae</taxon>
        <taxon>Ridgeia</taxon>
    </lineage>
</organism>
<dbReference type="Proteomes" id="UP001209878">
    <property type="component" value="Unassembled WGS sequence"/>
</dbReference>
<accession>A0AAD9UGT7</accession>
<keyword evidence="2" id="KW-1185">Reference proteome</keyword>
<evidence type="ECO:0000313" key="2">
    <source>
        <dbReference type="Proteomes" id="UP001209878"/>
    </source>
</evidence>
<dbReference type="EMBL" id="JAODUO010000126">
    <property type="protein sequence ID" value="KAK2188646.1"/>
    <property type="molecule type" value="Genomic_DNA"/>
</dbReference>